<accession>A0A0F9AP62</accession>
<dbReference type="EMBL" id="LAZR01041678">
    <property type="protein sequence ID" value="KKL11379.1"/>
    <property type="molecule type" value="Genomic_DNA"/>
</dbReference>
<reference evidence="1" key="1">
    <citation type="journal article" date="2015" name="Nature">
        <title>Complex archaea that bridge the gap between prokaryotes and eukaryotes.</title>
        <authorList>
            <person name="Spang A."/>
            <person name="Saw J.H."/>
            <person name="Jorgensen S.L."/>
            <person name="Zaremba-Niedzwiedzka K."/>
            <person name="Martijn J."/>
            <person name="Lind A.E."/>
            <person name="van Eijk R."/>
            <person name="Schleper C."/>
            <person name="Guy L."/>
            <person name="Ettema T.J."/>
        </authorList>
    </citation>
    <scope>NUCLEOTIDE SEQUENCE</scope>
</reference>
<proteinExistence type="predicted"/>
<name>A0A0F9AP62_9ZZZZ</name>
<organism evidence="1">
    <name type="scientific">marine sediment metagenome</name>
    <dbReference type="NCBI Taxonomy" id="412755"/>
    <lineage>
        <taxon>unclassified sequences</taxon>
        <taxon>metagenomes</taxon>
        <taxon>ecological metagenomes</taxon>
    </lineage>
</organism>
<comment type="caution">
    <text evidence="1">The sequence shown here is derived from an EMBL/GenBank/DDBJ whole genome shotgun (WGS) entry which is preliminary data.</text>
</comment>
<protein>
    <submittedName>
        <fullName evidence="1">Uncharacterized protein</fullName>
    </submittedName>
</protein>
<dbReference type="AlphaFoldDB" id="A0A0F9AP62"/>
<gene>
    <name evidence="1" type="ORF">LCGC14_2546390</name>
</gene>
<sequence>MIGRELNVNLPQSMNRVITGRPQKYKIKVENFRIIKRYWSRSGKRVKVYRDVDQHHFVLASNVYLELKPKEKILVMFPDNPEVKKIEEFTYNNNYDAIEFLEKSFTELHSFIEEVAKEFGYKQEKFAQGINLDKVGELREKNGTIAVMIENVNPMRGLFINYDQGNLEIHPI</sequence>
<evidence type="ECO:0000313" key="1">
    <source>
        <dbReference type="EMBL" id="KKL11379.1"/>
    </source>
</evidence>